<organism evidence="1 2">
    <name type="scientific">Ornithinibacillus caprae</name>
    <dbReference type="NCBI Taxonomy" id="2678566"/>
    <lineage>
        <taxon>Bacteria</taxon>
        <taxon>Bacillati</taxon>
        <taxon>Bacillota</taxon>
        <taxon>Bacilli</taxon>
        <taxon>Bacillales</taxon>
        <taxon>Bacillaceae</taxon>
        <taxon>Ornithinibacillus</taxon>
    </lineage>
</organism>
<evidence type="ECO:0000313" key="2">
    <source>
        <dbReference type="Proteomes" id="UP000469125"/>
    </source>
</evidence>
<accession>A0A6N8FLC4</accession>
<dbReference type="InterPro" id="IPR019700">
    <property type="entry name" value="Sigma-G_inhibitor_Gin"/>
</dbReference>
<reference evidence="1 2" key="1">
    <citation type="submission" date="2019-11" db="EMBL/GenBank/DDBJ databases">
        <authorList>
            <person name="Li X."/>
        </authorList>
    </citation>
    <scope>NUCLEOTIDE SEQUENCE [LARGE SCALE GENOMIC DNA]</scope>
    <source>
        <strain evidence="1 2">L9</strain>
    </source>
</reference>
<proteinExistence type="predicted"/>
<protein>
    <submittedName>
        <fullName evidence="1">Sigma factor G inhibitor Gin</fullName>
    </submittedName>
</protein>
<sequence>MEERVMEMEYCGICEEKKQQGIHLYNMFICTECEHNMIHTEPREEKYQYYLKKLKNINQPTMFS</sequence>
<evidence type="ECO:0000313" key="1">
    <source>
        <dbReference type="EMBL" id="MUK88098.1"/>
    </source>
</evidence>
<name>A0A6N8FLC4_9BACI</name>
<comment type="caution">
    <text evidence="1">The sequence shown here is derived from an EMBL/GenBank/DDBJ whole genome shotgun (WGS) entry which is preliminary data.</text>
</comment>
<keyword evidence="2" id="KW-1185">Reference proteome</keyword>
<dbReference type="AlphaFoldDB" id="A0A6N8FLC4"/>
<gene>
    <name evidence="1" type="ORF">GMD78_06765</name>
</gene>
<dbReference type="Proteomes" id="UP000469125">
    <property type="component" value="Unassembled WGS sequence"/>
</dbReference>
<dbReference type="EMBL" id="WOCA01000004">
    <property type="protein sequence ID" value="MUK88098.1"/>
    <property type="molecule type" value="Genomic_DNA"/>
</dbReference>
<dbReference type="Pfam" id="PF10764">
    <property type="entry name" value="Gin"/>
    <property type="match status" value="1"/>
</dbReference>
<dbReference type="RefSeq" id="WP_155668092.1">
    <property type="nucleotide sequence ID" value="NZ_WOCA01000004.1"/>
</dbReference>